<dbReference type="Proteomes" id="UP001162480">
    <property type="component" value="Chromosome 2"/>
</dbReference>
<dbReference type="AlphaFoldDB" id="A0AA36AL43"/>
<evidence type="ECO:0000256" key="1">
    <source>
        <dbReference type="SAM" id="MobiDB-lite"/>
    </source>
</evidence>
<proteinExistence type="predicted"/>
<dbReference type="EMBL" id="OX597815">
    <property type="protein sequence ID" value="CAI9717493.1"/>
    <property type="molecule type" value="Genomic_DNA"/>
</dbReference>
<evidence type="ECO:0000313" key="3">
    <source>
        <dbReference type="Proteomes" id="UP001162480"/>
    </source>
</evidence>
<organism evidence="2 3">
    <name type="scientific">Octopus vulgaris</name>
    <name type="common">Common octopus</name>
    <dbReference type="NCBI Taxonomy" id="6645"/>
    <lineage>
        <taxon>Eukaryota</taxon>
        <taxon>Metazoa</taxon>
        <taxon>Spiralia</taxon>
        <taxon>Lophotrochozoa</taxon>
        <taxon>Mollusca</taxon>
        <taxon>Cephalopoda</taxon>
        <taxon>Coleoidea</taxon>
        <taxon>Octopodiformes</taxon>
        <taxon>Octopoda</taxon>
        <taxon>Incirrata</taxon>
        <taxon>Octopodidae</taxon>
        <taxon>Octopus</taxon>
    </lineage>
</organism>
<feature type="region of interest" description="Disordered" evidence="1">
    <location>
        <begin position="16"/>
        <end position="69"/>
    </location>
</feature>
<protein>
    <submittedName>
        <fullName evidence="2">Uncharacterized protein</fullName>
    </submittedName>
</protein>
<feature type="compositionally biased region" description="Basic and acidic residues" evidence="1">
    <location>
        <begin position="18"/>
        <end position="30"/>
    </location>
</feature>
<feature type="compositionally biased region" description="Gly residues" evidence="1">
    <location>
        <begin position="46"/>
        <end position="59"/>
    </location>
</feature>
<sequence>MAMRISTVTAILVAAYGSDDRVSSGHDDGGGRIGSGCDDGDRDGRSGGGSGVGVIGDGVGHNKTPKSHS</sequence>
<name>A0AA36AL43_OCTVU</name>
<reference evidence="2" key="1">
    <citation type="submission" date="2023-08" db="EMBL/GenBank/DDBJ databases">
        <authorList>
            <person name="Alioto T."/>
            <person name="Alioto T."/>
            <person name="Gomez Garrido J."/>
        </authorList>
    </citation>
    <scope>NUCLEOTIDE SEQUENCE</scope>
</reference>
<keyword evidence="3" id="KW-1185">Reference proteome</keyword>
<accession>A0AA36AL43</accession>
<evidence type="ECO:0000313" key="2">
    <source>
        <dbReference type="EMBL" id="CAI9717493.1"/>
    </source>
</evidence>
<gene>
    <name evidence="2" type="ORF">OCTVUL_1B020085</name>
</gene>